<dbReference type="Proteomes" id="UP001352852">
    <property type="component" value="Unassembled WGS sequence"/>
</dbReference>
<evidence type="ECO:0000256" key="1">
    <source>
        <dbReference type="SAM" id="MobiDB-lite"/>
    </source>
</evidence>
<feature type="region of interest" description="Disordered" evidence="1">
    <location>
        <begin position="1"/>
        <end position="40"/>
    </location>
</feature>
<comment type="caution">
    <text evidence="2">The sequence shown here is derived from an EMBL/GenBank/DDBJ whole genome shotgun (WGS) entry which is preliminary data.</text>
</comment>
<reference evidence="2 3" key="1">
    <citation type="submission" date="2021-06" db="EMBL/GenBank/DDBJ databases">
        <authorList>
            <person name="Palmer J.M."/>
        </authorList>
    </citation>
    <scope>NUCLEOTIDE SEQUENCE [LARGE SCALE GENOMIC DNA]</scope>
    <source>
        <strain evidence="2 3">CL_MEX2019</strain>
        <tissue evidence="2">Muscle</tissue>
    </source>
</reference>
<dbReference type="EMBL" id="JAHUTJ010080151">
    <property type="protein sequence ID" value="MED6295553.1"/>
    <property type="molecule type" value="Genomic_DNA"/>
</dbReference>
<name>A0ABU7F809_9TELE</name>
<sequence length="116" mass="12775">MFPDSWSPSRSRSETNTELKPIKAPKFPVKSQTSTDSGYELHRTGNEELSVICFLKIFKVGCTVEQWVAVLHCNMTVVGSNPGLGSFSMDFPCSPRASLGSPWVLRIPSTVLTHDS</sequence>
<keyword evidence="3" id="KW-1185">Reference proteome</keyword>
<accession>A0ABU7F809</accession>
<evidence type="ECO:0000313" key="2">
    <source>
        <dbReference type="EMBL" id="MED6295553.1"/>
    </source>
</evidence>
<organism evidence="2 3">
    <name type="scientific">Characodon lateralis</name>
    <dbReference type="NCBI Taxonomy" id="208331"/>
    <lineage>
        <taxon>Eukaryota</taxon>
        <taxon>Metazoa</taxon>
        <taxon>Chordata</taxon>
        <taxon>Craniata</taxon>
        <taxon>Vertebrata</taxon>
        <taxon>Euteleostomi</taxon>
        <taxon>Actinopterygii</taxon>
        <taxon>Neopterygii</taxon>
        <taxon>Teleostei</taxon>
        <taxon>Neoteleostei</taxon>
        <taxon>Acanthomorphata</taxon>
        <taxon>Ovalentaria</taxon>
        <taxon>Atherinomorphae</taxon>
        <taxon>Cyprinodontiformes</taxon>
        <taxon>Goodeidae</taxon>
        <taxon>Characodon</taxon>
    </lineage>
</organism>
<protein>
    <submittedName>
        <fullName evidence="2">Uncharacterized protein</fullName>
    </submittedName>
</protein>
<proteinExistence type="predicted"/>
<gene>
    <name evidence="2" type="ORF">CHARACLAT_032983</name>
</gene>
<feature type="compositionally biased region" description="Basic and acidic residues" evidence="1">
    <location>
        <begin position="11"/>
        <end position="21"/>
    </location>
</feature>
<feature type="compositionally biased region" description="Polar residues" evidence="1">
    <location>
        <begin position="1"/>
        <end position="10"/>
    </location>
</feature>
<evidence type="ECO:0000313" key="3">
    <source>
        <dbReference type="Proteomes" id="UP001352852"/>
    </source>
</evidence>